<evidence type="ECO:0000313" key="2">
    <source>
        <dbReference type="EMBL" id="MDR6300820.1"/>
    </source>
</evidence>
<evidence type="ECO:0000259" key="1">
    <source>
        <dbReference type="Pfam" id="PF20251"/>
    </source>
</evidence>
<protein>
    <recommendedName>
        <fullName evidence="1">Bacterial Ig-like domain-containing protein</fullName>
    </recommendedName>
</protein>
<accession>A0ABU1K6D1</accession>
<comment type="caution">
    <text evidence="2">The sequence shown here is derived from an EMBL/GenBank/DDBJ whole genome shotgun (WGS) entry which is preliminary data.</text>
</comment>
<dbReference type="Pfam" id="PF20251">
    <property type="entry name" value="Big_14"/>
    <property type="match status" value="1"/>
</dbReference>
<dbReference type="InterPro" id="IPR046878">
    <property type="entry name" value="Big_14"/>
</dbReference>
<dbReference type="Proteomes" id="UP001257659">
    <property type="component" value="Unassembled WGS sequence"/>
</dbReference>
<evidence type="ECO:0000313" key="3">
    <source>
        <dbReference type="Proteomes" id="UP001257659"/>
    </source>
</evidence>
<sequence length="158" mass="18407">MKKYIILTISAIVLLSCNQIKTNQSENPTEVISEQKSDTIKQTPKLSLVSAELKLSEIPNIINVTMTNNTNDTITTGEHFRIEKFENNEWIDFTPKDVAFNDIGYELKPYGEKTFNKNLFKNKIDYKLGKYRIAKNYLKSDYQQTNESFDIYVEFEIN</sequence>
<dbReference type="RefSeq" id="WP_309727714.1">
    <property type="nucleotide sequence ID" value="NZ_JAVDQA010000003.1"/>
</dbReference>
<name>A0ABU1K6D1_9FLAO</name>
<keyword evidence="3" id="KW-1185">Reference proteome</keyword>
<dbReference type="EMBL" id="JAVDQA010000003">
    <property type="protein sequence ID" value="MDR6300820.1"/>
    <property type="molecule type" value="Genomic_DNA"/>
</dbReference>
<dbReference type="PROSITE" id="PS51257">
    <property type="entry name" value="PROKAR_LIPOPROTEIN"/>
    <property type="match status" value="1"/>
</dbReference>
<organism evidence="2 3">
    <name type="scientific">Mesonia maritima</name>
    <dbReference type="NCBI Taxonomy" id="1793873"/>
    <lineage>
        <taxon>Bacteria</taxon>
        <taxon>Pseudomonadati</taxon>
        <taxon>Bacteroidota</taxon>
        <taxon>Flavobacteriia</taxon>
        <taxon>Flavobacteriales</taxon>
        <taxon>Flavobacteriaceae</taxon>
        <taxon>Mesonia</taxon>
    </lineage>
</organism>
<gene>
    <name evidence="2" type="ORF">GGR31_001463</name>
</gene>
<reference evidence="2 3" key="1">
    <citation type="submission" date="2023-07" db="EMBL/GenBank/DDBJ databases">
        <title>Genomic Encyclopedia of Type Strains, Phase IV (KMG-IV): sequencing the most valuable type-strain genomes for metagenomic binning, comparative biology and taxonomic classification.</title>
        <authorList>
            <person name="Goeker M."/>
        </authorList>
    </citation>
    <scope>NUCLEOTIDE SEQUENCE [LARGE SCALE GENOMIC DNA]</scope>
    <source>
        <strain evidence="2 3">DSM 102814</strain>
    </source>
</reference>
<feature type="domain" description="Bacterial Ig-like" evidence="1">
    <location>
        <begin position="55"/>
        <end position="147"/>
    </location>
</feature>
<proteinExistence type="predicted"/>